<reference evidence="10 11" key="1">
    <citation type="submission" date="2018-12" db="EMBL/GenBank/DDBJ databases">
        <title>Genome Sequence of Candidatus Viridilinea halotolerans isolated from saline sulfide-rich spring.</title>
        <authorList>
            <person name="Grouzdev D.S."/>
            <person name="Burganskaya E.I."/>
            <person name="Krutkina M.S."/>
            <person name="Sukhacheva M.V."/>
            <person name="Gorlenko V.M."/>
        </authorList>
    </citation>
    <scope>NUCLEOTIDE SEQUENCE [LARGE SCALE GENOMIC DNA]</scope>
    <source>
        <strain evidence="10">Chok-6</strain>
    </source>
</reference>
<dbReference type="AlphaFoldDB" id="A0A426UBV0"/>
<evidence type="ECO:0000256" key="9">
    <source>
        <dbReference type="SAM" id="Phobius"/>
    </source>
</evidence>
<evidence type="ECO:0000256" key="1">
    <source>
        <dbReference type="ARBA" id="ARBA00004651"/>
    </source>
</evidence>
<sequence>MSLQVEVQILAALVAATCALPGVFLVLRRMAMISDAISHTILFGIVVGFLIVRDLTSPWLLVGATLTGVLTVWLVELLTRSQRVKEDTAIGLVFPLLFSLAVIMLSGLAGGNLHLDEHVVLLGELVFAPFDRLTLFGLDLPRAMWINGGILLLNLLFIGMFYKELKLSTFDPQLAAALGFSPVLLHYALMTLVSLTAVGAFDAVGVILVIALMIGPPAAAYLLTDRLSLMLLLSVVIGIISAIAGYWLARLLNTTVAGAMATMVGIVFTLVFVGAPRYGVIARMRRRVDLQAP</sequence>
<dbReference type="GO" id="GO:0010043">
    <property type="term" value="P:response to zinc ion"/>
    <property type="evidence" value="ECO:0007669"/>
    <property type="project" value="TreeGrafter"/>
</dbReference>
<organism evidence="10 11">
    <name type="scientific">Candidatus Viridilinea halotolerans</name>
    <dbReference type="NCBI Taxonomy" id="2491704"/>
    <lineage>
        <taxon>Bacteria</taxon>
        <taxon>Bacillati</taxon>
        <taxon>Chloroflexota</taxon>
        <taxon>Chloroflexia</taxon>
        <taxon>Chloroflexales</taxon>
        <taxon>Chloroflexineae</taxon>
        <taxon>Oscillochloridaceae</taxon>
        <taxon>Candidatus Viridilinea</taxon>
    </lineage>
</organism>
<evidence type="ECO:0000313" key="10">
    <source>
        <dbReference type="EMBL" id="RRR78183.1"/>
    </source>
</evidence>
<dbReference type="InterPro" id="IPR001626">
    <property type="entry name" value="ABC_TroCD"/>
</dbReference>
<comment type="similarity">
    <text evidence="2 8">Belongs to the ABC-3 integral membrane protein family.</text>
</comment>
<dbReference type="InterPro" id="IPR037294">
    <property type="entry name" value="ABC_BtuC-like"/>
</dbReference>
<feature type="transmembrane region" description="Helical" evidence="9">
    <location>
        <begin position="143"/>
        <end position="162"/>
    </location>
</feature>
<dbReference type="PANTHER" id="PTHR30477">
    <property type="entry name" value="ABC-TRANSPORTER METAL-BINDING PROTEIN"/>
    <property type="match status" value="1"/>
</dbReference>
<feature type="transmembrane region" description="Helical" evidence="9">
    <location>
        <begin position="6"/>
        <end position="27"/>
    </location>
</feature>
<evidence type="ECO:0000256" key="7">
    <source>
        <dbReference type="ARBA" id="ARBA00023136"/>
    </source>
</evidence>
<accession>A0A426UBV0</accession>
<dbReference type="PANTHER" id="PTHR30477:SF8">
    <property type="entry name" value="METAL TRANSPORT SYSTEM MEMBRANE PROTEIN CT_070-RELATED"/>
    <property type="match status" value="1"/>
</dbReference>
<name>A0A426UBV0_9CHLR</name>
<feature type="transmembrane region" description="Helical" evidence="9">
    <location>
        <begin position="203"/>
        <end position="223"/>
    </location>
</feature>
<protein>
    <submittedName>
        <fullName evidence="10">Metal ABC transporter permease</fullName>
    </submittedName>
</protein>
<feature type="transmembrane region" description="Helical" evidence="9">
    <location>
        <begin position="59"/>
        <end position="78"/>
    </location>
</feature>
<dbReference type="EMBL" id="RSAS01000027">
    <property type="protein sequence ID" value="RRR78183.1"/>
    <property type="molecule type" value="Genomic_DNA"/>
</dbReference>
<dbReference type="Pfam" id="PF00950">
    <property type="entry name" value="ABC-3"/>
    <property type="match status" value="1"/>
</dbReference>
<evidence type="ECO:0000256" key="5">
    <source>
        <dbReference type="ARBA" id="ARBA00022692"/>
    </source>
</evidence>
<evidence type="ECO:0000256" key="2">
    <source>
        <dbReference type="ARBA" id="ARBA00008034"/>
    </source>
</evidence>
<feature type="transmembrane region" description="Helical" evidence="9">
    <location>
        <begin position="255"/>
        <end position="275"/>
    </location>
</feature>
<evidence type="ECO:0000256" key="8">
    <source>
        <dbReference type="RuleBase" id="RU003943"/>
    </source>
</evidence>
<feature type="transmembrane region" description="Helical" evidence="9">
    <location>
        <begin position="174"/>
        <end position="197"/>
    </location>
</feature>
<dbReference type="Proteomes" id="UP000280307">
    <property type="component" value="Unassembled WGS sequence"/>
</dbReference>
<comment type="subcellular location">
    <subcellularLocation>
        <location evidence="1 8">Cell membrane</location>
        <topology evidence="1 8">Multi-pass membrane protein</topology>
    </subcellularLocation>
</comment>
<feature type="transmembrane region" description="Helical" evidence="9">
    <location>
        <begin position="230"/>
        <end position="249"/>
    </location>
</feature>
<evidence type="ECO:0000313" key="11">
    <source>
        <dbReference type="Proteomes" id="UP000280307"/>
    </source>
</evidence>
<evidence type="ECO:0000256" key="3">
    <source>
        <dbReference type="ARBA" id="ARBA00022448"/>
    </source>
</evidence>
<dbReference type="GO" id="GO:0055085">
    <property type="term" value="P:transmembrane transport"/>
    <property type="evidence" value="ECO:0007669"/>
    <property type="project" value="InterPro"/>
</dbReference>
<dbReference type="SUPFAM" id="SSF81345">
    <property type="entry name" value="ABC transporter involved in vitamin B12 uptake, BtuC"/>
    <property type="match status" value="1"/>
</dbReference>
<keyword evidence="5 8" id="KW-0812">Transmembrane</keyword>
<gene>
    <name evidence="10" type="ORF">EI684_00610</name>
</gene>
<dbReference type="GO" id="GO:0043190">
    <property type="term" value="C:ATP-binding cassette (ABC) transporter complex"/>
    <property type="evidence" value="ECO:0007669"/>
    <property type="project" value="InterPro"/>
</dbReference>
<evidence type="ECO:0000256" key="6">
    <source>
        <dbReference type="ARBA" id="ARBA00022989"/>
    </source>
</evidence>
<keyword evidence="4" id="KW-1003">Cell membrane</keyword>
<evidence type="ECO:0000256" key="4">
    <source>
        <dbReference type="ARBA" id="ARBA00022475"/>
    </source>
</evidence>
<dbReference type="Gene3D" id="1.10.3470.10">
    <property type="entry name" value="ABC transporter involved in vitamin B12 uptake, BtuC"/>
    <property type="match status" value="1"/>
</dbReference>
<feature type="transmembrane region" description="Helical" evidence="9">
    <location>
        <begin position="36"/>
        <end position="53"/>
    </location>
</feature>
<feature type="transmembrane region" description="Helical" evidence="9">
    <location>
        <begin position="90"/>
        <end position="109"/>
    </location>
</feature>
<keyword evidence="6 9" id="KW-1133">Transmembrane helix</keyword>
<keyword evidence="7 9" id="KW-0472">Membrane</keyword>
<comment type="caution">
    <text evidence="10">The sequence shown here is derived from an EMBL/GenBank/DDBJ whole genome shotgun (WGS) entry which is preliminary data.</text>
</comment>
<keyword evidence="3 8" id="KW-0813">Transport</keyword>
<proteinExistence type="inferred from homology"/>